<dbReference type="AlphaFoldDB" id="A0A6M3JW73"/>
<protein>
    <submittedName>
        <fullName evidence="2">Uncharacterized protein</fullName>
    </submittedName>
</protein>
<dbReference type="EMBL" id="MT141291">
    <property type="protein sequence ID" value="QJA57772.1"/>
    <property type="molecule type" value="Genomic_DNA"/>
</dbReference>
<evidence type="ECO:0000313" key="2">
    <source>
        <dbReference type="EMBL" id="QJA74309.1"/>
    </source>
</evidence>
<name>A0A6M3JW73_9ZZZZ</name>
<sequence length="79" mass="9107">MKDKKLSDLASLTPLKSNDVLLVESPDHNHSHRITVDEFLYDKLSITFQNLVDLKEEYEKRGGQYPMTTKSIREAFSHG</sequence>
<accession>A0A6M3JW73</accession>
<evidence type="ECO:0000313" key="1">
    <source>
        <dbReference type="EMBL" id="QJA57772.1"/>
    </source>
</evidence>
<proteinExistence type="predicted"/>
<organism evidence="2">
    <name type="scientific">viral metagenome</name>
    <dbReference type="NCBI Taxonomy" id="1070528"/>
    <lineage>
        <taxon>unclassified sequences</taxon>
        <taxon>metagenomes</taxon>
        <taxon>organismal metagenomes</taxon>
    </lineage>
</organism>
<gene>
    <name evidence="2" type="ORF">MM415A02049_0005</name>
    <name evidence="1" type="ORF">MM415B01567_0012</name>
</gene>
<reference evidence="2" key="1">
    <citation type="submission" date="2020-03" db="EMBL/GenBank/DDBJ databases">
        <title>The deep terrestrial virosphere.</title>
        <authorList>
            <person name="Holmfeldt K."/>
            <person name="Nilsson E."/>
            <person name="Simone D."/>
            <person name="Lopez-Fernandez M."/>
            <person name="Wu X."/>
            <person name="de Brujin I."/>
            <person name="Lundin D."/>
            <person name="Andersson A."/>
            <person name="Bertilsson S."/>
            <person name="Dopson M."/>
        </authorList>
    </citation>
    <scope>NUCLEOTIDE SEQUENCE</scope>
    <source>
        <strain evidence="2">MM415A02049</strain>
        <strain evidence="1">MM415B01567</strain>
    </source>
</reference>
<dbReference type="EMBL" id="MT142089">
    <property type="protein sequence ID" value="QJA74309.1"/>
    <property type="molecule type" value="Genomic_DNA"/>
</dbReference>